<keyword evidence="3" id="KW-0808">Transferase</keyword>
<keyword evidence="3" id="KW-0695">RNA-directed DNA polymerase</keyword>
<dbReference type="Pfam" id="PF00078">
    <property type="entry name" value="RVT_1"/>
    <property type="match status" value="1"/>
</dbReference>
<dbReference type="EMBL" id="CABPRJ010001908">
    <property type="protein sequence ID" value="VVC40774.1"/>
    <property type="molecule type" value="Genomic_DNA"/>
</dbReference>
<dbReference type="PROSITE" id="PS50878">
    <property type="entry name" value="RT_POL"/>
    <property type="match status" value="1"/>
</dbReference>
<name>A0A5E4NGV6_9HEMI</name>
<dbReference type="AlphaFoldDB" id="A0A5E4NGV6"/>
<evidence type="ECO:0000259" key="2">
    <source>
        <dbReference type="PROSITE" id="PS50878"/>
    </source>
</evidence>
<evidence type="ECO:0000313" key="3">
    <source>
        <dbReference type="EMBL" id="VVC40774.1"/>
    </source>
</evidence>
<evidence type="ECO:0000256" key="1">
    <source>
        <dbReference type="SAM" id="Phobius"/>
    </source>
</evidence>
<dbReference type="GO" id="GO:0003964">
    <property type="term" value="F:RNA-directed DNA polymerase activity"/>
    <property type="evidence" value="ECO:0007669"/>
    <property type="project" value="UniProtKB-KW"/>
</dbReference>
<feature type="transmembrane region" description="Helical" evidence="1">
    <location>
        <begin position="42"/>
        <end position="60"/>
    </location>
</feature>
<organism evidence="3 4">
    <name type="scientific">Cinara cedri</name>
    <dbReference type="NCBI Taxonomy" id="506608"/>
    <lineage>
        <taxon>Eukaryota</taxon>
        <taxon>Metazoa</taxon>
        <taxon>Ecdysozoa</taxon>
        <taxon>Arthropoda</taxon>
        <taxon>Hexapoda</taxon>
        <taxon>Insecta</taxon>
        <taxon>Pterygota</taxon>
        <taxon>Neoptera</taxon>
        <taxon>Paraneoptera</taxon>
        <taxon>Hemiptera</taxon>
        <taxon>Sternorrhyncha</taxon>
        <taxon>Aphidomorpha</taxon>
        <taxon>Aphidoidea</taxon>
        <taxon>Aphididae</taxon>
        <taxon>Lachninae</taxon>
        <taxon>Cinara</taxon>
    </lineage>
</organism>
<keyword evidence="1" id="KW-1133">Transmembrane helix</keyword>
<sequence length="129" mass="14742">MATNQAIVKVTSSVFNALDKNKKCNTIYLDLEKAFDTVDHKILIYYLGKVGIRFSALLWFKLYLNNRKQQVNINGAMSDEEIVSYGVPQDTTISPILFNIQMSNVFLIPLKSEIVCYAYDTVLICYNEN</sequence>
<protein>
    <submittedName>
        <fullName evidence="3">Reverse transcriptase domain</fullName>
    </submittedName>
</protein>
<keyword evidence="3" id="KW-0548">Nucleotidyltransferase</keyword>
<keyword evidence="1" id="KW-0812">Transmembrane</keyword>
<dbReference type="PANTHER" id="PTHR33332">
    <property type="entry name" value="REVERSE TRANSCRIPTASE DOMAIN-CONTAINING PROTEIN"/>
    <property type="match status" value="1"/>
</dbReference>
<gene>
    <name evidence="3" type="ORF">CINCED_3A007020</name>
</gene>
<proteinExistence type="predicted"/>
<keyword evidence="1" id="KW-0472">Membrane</keyword>
<dbReference type="InterPro" id="IPR000477">
    <property type="entry name" value="RT_dom"/>
</dbReference>
<dbReference type="OrthoDB" id="6623690at2759"/>
<evidence type="ECO:0000313" key="4">
    <source>
        <dbReference type="Proteomes" id="UP000325440"/>
    </source>
</evidence>
<reference evidence="3 4" key="1">
    <citation type="submission" date="2019-08" db="EMBL/GenBank/DDBJ databases">
        <authorList>
            <person name="Alioto T."/>
            <person name="Alioto T."/>
            <person name="Gomez Garrido J."/>
        </authorList>
    </citation>
    <scope>NUCLEOTIDE SEQUENCE [LARGE SCALE GENOMIC DNA]</scope>
</reference>
<keyword evidence="4" id="KW-1185">Reference proteome</keyword>
<feature type="domain" description="Reverse transcriptase" evidence="2">
    <location>
        <begin position="1"/>
        <end position="129"/>
    </location>
</feature>
<accession>A0A5E4NGV6</accession>
<dbReference type="Proteomes" id="UP000325440">
    <property type="component" value="Unassembled WGS sequence"/>
</dbReference>